<keyword evidence="2 4" id="KW-0863">Zinc-finger</keyword>
<feature type="transmembrane region" description="Helical" evidence="5">
    <location>
        <begin position="91"/>
        <end position="114"/>
    </location>
</feature>
<sequence>MNLAQVNFRVTQSRPLSPSEGYENSLTITIDTKSYDFLENPTTGHRIFTGRSTPVYPPALINISLLSSSPHDIFRQLLREQAIQDTNRPHVLAYLAKQISAAAISLGLIILLSLRASLLRLVLLGSVGHREETKGLKMETEPCCSICLDPLVSRGSNSKRGVPNLFPCLPRWLSFGVASTQKHLPLVSHCAVRSSRPLSPSEGYENSVAITIDIKSYDVLENPTNGHRIYTVLTGPLRRTDLNGCNLIRCRTTVLSWKSTTKLFTSWLGSVGHREETKGLKMETEPCSICLDNLVVSSRSNSKRGVPTRMTCSHVFHDGCLLEWLQRKNTCPLCRTNMIRPREELSDFKHERRSGSYVNSIIIVVDTISDEIQVSPSVRVDISLPSFLGRHHIRRLVQDQLINRRWLSPKISRTATKLGFSRREVLQDQFASHRWLSDKLAPGISEIAARLGFGCNGLIVTITVKITPSPSKEEVLTRMVQLGKISKEELKSSKMETEPCSICLDNLVSGKHVVSTRMTCSHVFHEKCRLVWFQRKNTCPLCRTVLYDRLMIGNKGSRN</sequence>
<dbReference type="InterPro" id="IPR001841">
    <property type="entry name" value="Znf_RING"/>
</dbReference>
<evidence type="ECO:0000256" key="4">
    <source>
        <dbReference type="PROSITE-ProRule" id="PRU00175"/>
    </source>
</evidence>
<keyword evidence="8" id="KW-1185">Reference proteome</keyword>
<dbReference type="InterPro" id="IPR050731">
    <property type="entry name" value="HRD1_E3_ubiq-ligases"/>
</dbReference>
<protein>
    <recommendedName>
        <fullName evidence="6">RING-type domain-containing protein</fullName>
    </recommendedName>
</protein>
<reference evidence="7 8" key="1">
    <citation type="submission" date="2021-05" db="EMBL/GenBank/DDBJ databases">
        <title>Genome Assembly of Synthetic Allotetraploid Brassica napus Reveals Homoeologous Exchanges between Subgenomes.</title>
        <authorList>
            <person name="Davis J.T."/>
        </authorList>
    </citation>
    <scope>NUCLEOTIDE SEQUENCE [LARGE SCALE GENOMIC DNA]</scope>
    <source>
        <strain evidence="8">cv. Da-Ae</strain>
        <tissue evidence="7">Seedling</tissue>
    </source>
</reference>
<accession>A0ABQ7XRV4</accession>
<dbReference type="PROSITE" id="PS50089">
    <property type="entry name" value="ZF_RING_2"/>
    <property type="match status" value="2"/>
</dbReference>
<dbReference type="EMBL" id="JAGKQM010000019">
    <property type="protein sequence ID" value="KAH0858576.1"/>
    <property type="molecule type" value="Genomic_DNA"/>
</dbReference>
<keyword evidence="5" id="KW-0472">Membrane</keyword>
<dbReference type="Pfam" id="PF13639">
    <property type="entry name" value="zf-RING_2"/>
    <property type="match status" value="2"/>
</dbReference>
<keyword evidence="3" id="KW-0862">Zinc</keyword>
<evidence type="ECO:0000256" key="3">
    <source>
        <dbReference type="ARBA" id="ARBA00022833"/>
    </source>
</evidence>
<evidence type="ECO:0000313" key="7">
    <source>
        <dbReference type="EMBL" id="KAH0858576.1"/>
    </source>
</evidence>
<keyword evidence="5" id="KW-1133">Transmembrane helix</keyword>
<evidence type="ECO:0000256" key="1">
    <source>
        <dbReference type="ARBA" id="ARBA00022723"/>
    </source>
</evidence>
<keyword evidence="1" id="KW-0479">Metal-binding</keyword>
<keyword evidence="5" id="KW-0812">Transmembrane</keyword>
<dbReference type="PANTHER" id="PTHR22763:SF192">
    <property type="entry name" value="RING-TYPE DOMAIN-CONTAINING PROTEIN"/>
    <property type="match status" value="1"/>
</dbReference>
<proteinExistence type="predicted"/>
<evidence type="ECO:0000256" key="2">
    <source>
        <dbReference type="ARBA" id="ARBA00022771"/>
    </source>
</evidence>
<dbReference type="SMART" id="SM00184">
    <property type="entry name" value="RING"/>
    <property type="match status" value="2"/>
</dbReference>
<comment type="caution">
    <text evidence="7">The sequence shown here is derived from an EMBL/GenBank/DDBJ whole genome shotgun (WGS) entry which is preliminary data.</text>
</comment>
<feature type="domain" description="RING-type" evidence="6">
    <location>
        <begin position="287"/>
        <end position="335"/>
    </location>
</feature>
<dbReference type="PANTHER" id="PTHR22763">
    <property type="entry name" value="RING ZINC FINGER PROTEIN"/>
    <property type="match status" value="1"/>
</dbReference>
<evidence type="ECO:0000256" key="5">
    <source>
        <dbReference type="SAM" id="Phobius"/>
    </source>
</evidence>
<dbReference type="Proteomes" id="UP000824890">
    <property type="component" value="Unassembled WGS sequence"/>
</dbReference>
<evidence type="ECO:0000259" key="6">
    <source>
        <dbReference type="PROSITE" id="PS50089"/>
    </source>
</evidence>
<organism evidence="7 8">
    <name type="scientific">Brassica napus</name>
    <name type="common">Rape</name>
    <dbReference type="NCBI Taxonomy" id="3708"/>
    <lineage>
        <taxon>Eukaryota</taxon>
        <taxon>Viridiplantae</taxon>
        <taxon>Streptophyta</taxon>
        <taxon>Embryophyta</taxon>
        <taxon>Tracheophyta</taxon>
        <taxon>Spermatophyta</taxon>
        <taxon>Magnoliopsida</taxon>
        <taxon>eudicotyledons</taxon>
        <taxon>Gunneridae</taxon>
        <taxon>Pentapetalae</taxon>
        <taxon>rosids</taxon>
        <taxon>malvids</taxon>
        <taxon>Brassicales</taxon>
        <taxon>Brassicaceae</taxon>
        <taxon>Brassiceae</taxon>
        <taxon>Brassica</taxon>
    </lineage>
</organism>
<dbReference type="Gene3D" id="3.30.40.10">
    <property type="entry name" value="Zinc/RING finger domain, C3HC4 (zinc finger)"/>
    <property type="match status" value="2"/>
</dbReference>
<feature type="domain" description="RING-type" evidence="6">
    <location>
        <begin position="500"/>
        <end position="543"/>
    </location>
</feature>
<evidence type="ECO:0000313" key="8">
    <source>
        <dbReference type="Proteomes" id="UP000824890"/>
    </source>
</evidence>
<dbReference type="SUPFAM" id="SSF57850">
    <property type="entry name" value="RING/U-box"/>
    <property type="match status" value="2"/>
</dbReference>
<gene>
    <name evidence="7" type="ORF">HID58_086837</name>
</gene>
<name>A0ABQ7XRV4_BRANA</name>
<dbReference type="InterPro" id="IPR013083">
    <property type="entry name" value="Znf_RING/FYVE/PHD"/>
</dbReference>